<name>A0A0F9H6C8_9ZZZZ</name>
<comment type="caution">
    <text evidence="2">The sequence shown here is derived from an EMBL/GenBank/DDBJ whole genome shotgun (WGS) entry which is preliminary data.</text>
</comment>
<accession>A0A0F9H6C8</accession>
<proteinExistence type="predicted"/>
<feature type="non-terminal residue" evidence="2">
    <location>
        <position position="1"/>
    </location>
</feature>
<organism evidence="2">
    <name type="scientific">marine sediment metagenome</name>
    <dbReference type="NCBI Taxonomy" id="412755"/>
    <lineage>
        <taxon>unclassified sequences</taxon>
        <taxon>metagenomes</taxon>
        <taxon>ecological metagenomes</taxon>
    </lineage>
</organism>
<dbReference type="EMBL" id="LAZR01017900">
    <property type="protein sequence ID" value="KKL98516.1"/>
    <property type="molecule type" value="Genomic_DNA"/>
</dbReference>
<feature type="compositionally biased region" description="Polar residues" evidence="1">
    <location>
        <begin position="98"/>
        <end position="107"/>
    </location>
</feature>
<evidence type="ECO:0000256" key="1">
    <source>
        <dbReference type="SAM" id="MobiDB-lite"/>
    </source>
</evidence>
<evidence type="ECO:0000313" key="2">
    <source>
        <dbReference type="EMBL" id="KKL98516.1"/>
    </source>
</evidence>
<feature type="region of interest" description="Disordered" evidence="1">
    <location>
        <begin position="98"/>
        <end position="180"/>
    </location>
</feature>
<dbReference type="AlphaFoldDB" id="A0A0F9H6C8"/>
<feature type="compositionally biased region" description="Polar residues" evidence="1">
    <location>
        <begin position="132"/>
        <end position="143"/>
    </location>
</feature>
<reference evidence="2" key="1">
    <citation type="journal article" date="2015" name="Nature">
        <title>Complex archaea that bridge the gap between prokaryotes and eukaryotes.</title>
        <authorList>
            <person name="Spang A."/>
            <person name="Saw J.H."/>
            <person name="Jorgensen S.L."/>
            <person name="Zaremba-Niedzwiedzka K."/>
            <person name="Martijn J."/>
            <person name="Lind A.E."/>
            <person name="van Eijk R."/>
            <person name="Schleper C."/>
            <person name="Guy L."/>
            <person name="Ettema T.J."/>
        </authorList>
    </citation>
    <scope>NUCLEOTIDE SEQUENCE</scope>
</reference>
<protein>
    <submittedName>
        <fullName evidence="2">Uncharacterized protein</fullName>
    </submittedName>
</protein>
<feature type="compositionally biased region" description="Gly residues" evidence="1">
    <location>
        <begin position="171"/>
        <end position="180"/>
    </location>
</feature>
<sequence>CTIARQNTHVIECREVLYRWHPWFGQSVYIHHEIDKPGDAVYRCNLTGGRSDRFLEVPVWMFDRVACAACHEADTANVGLYALTALAELIRDAGCTSFNKSDSSSRTGAALDSEPTIRRSANAAQNDDDATRTISWDPIQNSDPDPALAEPARRDAASANAIDDTPDDGTCGHGGQGEQP</sequence>
<gene>
    <name evidence="2" type="ORF">LCGC14_1823630</name>
</gene>